<dbReference type="CDD" id="cd18793">
    <property type="entry name" value="SF2_C_SNF"/>
    <property type="match status" value="1"/>
</dbReference>
<keyword evidence="4 9" id="KW-0863">Zinc-finger</keyword>
<keyword evidence="2" id="KW-0479">Metal-binding</keyword>
<dbReference type="InterPro" id="IPR049730">
    <property type="entry name" value="SNF2/RAD54-like_C"/>
</dbReference>
<dbReference type="InterPro" id="IPR001650">
    <property type="entry name" value="Helicase_C-like"/>
</dbReference>
<feature type="domain" description="Helicase ATP-binding" evidence="12">
    <location>
        <begin position="466"/>
        <end position="673"/>
    </location>
</feature>
<evidence type="ECO:0000259" key="11">
    <source>
        <dbReference type="PROSITE" id="PS50089"/>
    </source>
</evidence>
<evidence type="ECO:0000256" key="10">
    <source>
        <dbReference type="SAM" id="MobiDB-lite"/>
    </source>
</evidence>
<dbReference type="RefSeq" id="XP_031022329.1">
    <property type="nucleotide sequence ID" value="XM_031171681.1"/>
</dbReference>
<dbReference type="SMART" id="SM00184">
    <property type="entry name" value="RING"/>
    <property type="match status" value="1"/>
</dbReference>
<proteinExistence type="inferred from homology"/>
<evidence type="ECO:0000256" key="4">
    <source>
        <dbReference type="ARBA" id="ARBA00022771"/>
    </source>
</evidence>
<feature type="compositionally biased region" description="Acidic residues" evidence="10">
    <location>
        <begin position="29"/>
        <end position="42"/>
    </location>
</feature>
<dbReference type="InterPro" id="IPR038718">
    <property type="entry name" value="SNF2-like_sf"/>
</dbReference>
<keyword evidence="15" id="KW-1185">Reference proteome</keyword>
<feature type="domain" description="Helicase C-terminal" evidence="13">
    <location>
        <begin position="970"/>
        <end position="1127"/>
    </location>
</feature>
<evidence type="ECO:0000259" key="13">
    <source>
        <dbReference type="PROSITE" id="PS51194"/>
    </source>
</evidence>
<sequence>MSKRIIDDADDAVFTALFPVAKRRLMKNDDDDDEDTDIEDEPIMMPNASSSNNTTTGLTREQQEAADEAYARQLALQFANGSYDDADYYDARKQLEEADALYAMQLQQEFDGALPQHPAFTSQADDPVKNGPSTSGVRGSMEDISDQDLNNAIEREENAEANGEEDDDYRSRVARDARYELARRARRRIVEQDEEYARKLQAEFDKEMNGNPASFSLQQEQQKTPNPKAALVEPHLTFSFNNQKDIQVSRSSASAQMAGPGASSAIDLTTPPRPQPQPPSFTLTPAPVFTFGSTAPKTIAIPAPMQTPIPVLPGQYPAAARSNPAVVPGTGLAPTFNGLVKPTIPAQPNVNVYQPGQQYSRFGPGHRPGVQQPIPYVHQPNQVMPQPQPRLPNVYINVIPIKKEGEDGEPVEKPLDELGAAKELVNLLKNFDQGDITPKDERITTPRQMKIALLEHQKLGVEWMLNMERGSNKGGILADDMGLGKTIQTLALCCLNPSPDNKRKTTLIVAPMSLITQWEDEISKKVKRGTFSVYVHHGSDRLRRVSDILDYDIVITTYSILALDFPEPAKTRKGKTAAFTAEDRQAADDEEFNEMREEEEHKKEEIKLKLGPLLKAQFYRVVLDEAQTIKNKATRGARAAIQLKSQFRWCLSGTPIQNNIGELYPLISFLGIPPYADWDEFREKVMNPFKRGRHKTALKRVHAILKGLHLKLLKRLRHSWFLLNASDSPPAMCLRRTKDMQLDGQPITVLPPRNVLLDAQVFTTPERQFYDALEKRIRLKFNTYVKRGTVMKNYTNVLVLLLRLRQACCHASLVANSFEKGDPEELARADAARGDAEDNDGIPMDEQTLAQHLDDKVYERLKNEDFMGDECGFCLDSPMMPESSSLISVCGHVFCTDCIAKLFDGEGTNNCPKCRCTVNPSSLIKVKTLFEVHPELEKKDDGDGDDEDDDELGVLQSLVTKFVSSAKIDRTVQVLDEVRASGSGDKTIIFSQFVGMLDLIEIPLRNKGYKFVRYDGSMSSKQRALAIKQFSYDPKCTVALISLKCGSLGLNLTCANRVILLDLWWNPALENQAIDRVHRFGQQKEVFVNRITIANSIEDRIQQLQHKKQKIFSAALDGGVLKMKKDEGRLTLEDLILLFNGEETDIEEDGHEFTLGA</sequence>
<dbReference type="CDD" id="cd18008">
    <property type="entry name" value="DEXDc_SHPRH-like"/>
    <property type="match status" value="1"/>
</dbReference>
<dbReference type="PROSITE" id="PS51194">
    <property type="entry name" value="HELICASE_CTER"/>
    <property type="match status" value="1"/>
</dbReference>
<keyword evidence="8" id="KW-0067">ATP-binding</keyword>
<dbReference type="OrthoDB" id="423559at2759"/>
<evidence type="ECO:0000256" key="3">
    <source>
        <dbReference type="ARBA" id="ARBA00022741"/>
    </source>
</evidence>
<dbReference type="STRING" id="1806994.A0A507BY51"/>
<dbReference type="Gene3D" id="3.30.40.10">
    <property type="entry name" value="Zinc/RING finger domain, C3HC4 (zinc finger)"/>
    <property type="match status" value="1"/>
</dbReference>
<evidence type="ECO:0000256" key="1">
    <source>
        <dbReference type="ARBA" id="ARBA00007025"/>
    </source>
</evidence>
<reference evidence="14 15" key="1">
    <citation type="journal article" date="2019" name="Sci. Rep.">
        <title>Comparative genomics of chytrid fungi reveal insights into the obligate biotrophic and pathogenic lifestyle of Synchytrium endobioticum.</title>
        <authorList>
            <person name="van de Vossenberg B.T.L.H."/>
            <person name="Warris S."/>
            <person name="Nguyen H.D.T."/>
            <person name="van Gent-Pelzer M.P.E."/>
            <person name="Joly D.L."/>
            <person name="van de Geest H.C."/>
            <person name="Bonants P.J.M."/>
            <person name="Smith D.S."/>
            <person name="Levesque C.A."/>
            <person name="van der Lee T.A.J."/>
        </authorList>
    </citation>
    <scope>NUCLEOTIDE SEQUENCE [LARGE SCALE GENOMIC DNA]</scope>
    <source>
        <strain evidence="14 15">JEL517</strain>
    </source>
</reference>
<keyword evidence="3" id="KW-0547">Nucleotide-binding</keyword>
<dbReference type="Pfam" id="PF00271">
    <property type="entry name" value="Helicase_C"/>
    <property type="match status" value="1"/>
</dbReference>
<feature type="region of interest" description="Disordered" evidence="10">
    <location>
        <begin position="24"/>
        <end position="66"/>
    </location>
</feature>
<dbReference type="EMBL" id="QEAO01000058">
    <property type="protein sequence ID" value="TPX30734.1"/>
    <property type="molecule type" value="Genomic_DNA"/>
</dbReference>
<dbReference type="GeneID" id="42006978"/>
<gene>
    <name evidence="14" type="ORF">SmJEL517_g05755</name>
</gene>
<dbReference type="SUPFAM" id="SSF52540">
    <property type="entry name" value="P-loop containing nucleoside triphosphate hydrolases"/>
    <property type="match status" value="2"/>
</dbReference>
<evidence type="ECO:0000313" key="14">
    <source>
        <dbReference type="EMBL" id="TPX30734.1"/>
    </source>
</evidence>
<dbReference type="InterPro" id="IPR013083">
    <property type="entry name" value="Znf_RING/FYVE/PHD"/>
</dbReference>
<keyword evidence="5" id="KW-0378">Hydrolase</keyword>
<comment type="caution">
    <text evidence="14">The sequence shown here is derived from an EMBL/GenBank/DDBJ whole genome shotgun (WGS) entry which is preliminary data.</text>
</comment>
<dbReference type="SUPFAM" id="SSF57850">
    <property type="entry name" value="RING/U-box"/>
    <property type="match status" value="1"/>
</dbReference>
<evidence type="ECO:0000259" key="12">
    <source>
        <dbReference type="PROSITE" id="PS51192"/>
    </source>
</evidence>
<feature type="region of interest" description="Disordered" evidence="10">
    <location>
        <begin position="247"/>
        <end position="278"/>
    </location>
</feature>
<accession>A0A507BY51</accession>
<comment type="similarity">
    <text evidence="1">Belongs to the SNF2/RAD54 helicase family.</text>
</comment>
<dbReference type="PROSITE" id="PS00518">
    <property type="entry name" value="ZF_RING_1"/>
    <property type="match status" value="1"/>
</dbReference>
<evidence type="ECO:0000256" key="2">
    <source>
        <dbReference type="ARBA" id="ARBA00022723"/>
    </source>
</evidence>
<dbReference type="GO" id="GO:0000724">
    <property type="term" value="P:double-strand break repair via homologous recombination"/>
    <property type="evidence" value="ECO:0007669"/>
    <property type="project" value="TreeGrafter"/>
</dbReference>
<dbReference type="InterPro" id="IPR000330">
    <property type="entry name" value="SNF2_N"/>
</dbReference>
<dbReference type="GO" id="GO:0005524">
    <property type="term" value="F:ATP binding"/>
    <property type="evidence" value="ECO:0007669"/>
    <property type="project" value="UniProtKB-KW"/>
</dbReference>
<evidence type="ECO:0000313" key="15">
    <source>
        <dbReference type="Proteomes" id="UP000319731"/>
    </source>
</evidence>
<dbReference type="InterPro" id="IPR001841">
    <property type="entry name" value="Znf_RING"/>
</dbReference>
<evidence type="ECO:0008006" key="16">
    <source>
        <dbReference type="Google" id="ProtNLM"/>
    </source>
</evidence>
<dbReference type="Proteomes" id="UP000319731">
    <property type="component" value="Unassembled WGS sequence"/>
</dbReference>
<evidence type="ECO:0000256" key="9">
    <source>
        <dbReference type="PROSITE-ProRule" id="PRU00175"/>
    </source>
</evidence>
<dbReference type="Gene3D" id="3.40.50.10810">
    <property type="entry name" value="Tandem AAA-ATPase domain"/>
    <property type="match status" value="1"/>
</dbReference>
<dbReference type="SMART" id="SM00490">
    <property type="entry name" value="HELICc"/>
    <property type="match status" value="1"/>
</dbReference>
<dbReference type="GO" id="GO:0008270">
    <property type="term" value="F:zinc ion binding"/>
    <property type="evidence" value="ECO:0007669"/>
    <property type="project" value="UniProtKB-KW"/>
</dbReference>
<name>A0A507BY51_9FUNG</name>
<evidence type="ECO:0000256" key="5">
    <source>
        <dbReference type="ARBA" id="ARBA00022801"/>
    </source>
</evidence>
<organism evidence="14 15">
    <name type="scientific">Synchytrium microbalum</name>
    <dbReference type="NCBI Taxonomy" id="1806994"/>
    <lineage>
        <taxon>Eukaryota</taxon>
        <taxon>Fungi</taxon>
        <taxon>Fungi incertae sedis</taxon>
        <taxon>Chytridiomycota</taxon>
        <taxon>Chytridiomycota incertae sedis</taxon>
        <taxon>Chytridiomycetes</taxon>
        <taxon>Synchytriales</taxon>
        <taxon>Synchytriaceae</taxon>
        <taxon>Synchytrium</taxon>
    </lineage>
</organism>
<dbReference type="InterPro" id="IPR014001">
    <property type="entry name" value="Helicase_ATP-bd"/>
</dbReference>
<dbReference type="GO" id="GO:0004386">
    <property type="term" value="F:helicase activity"/>
    <property type="evidence" value="ECO:0007669"/>
    <property type="project" value="UniProtKB-KW"/>
</dbReference>
<dbReference type="GO" id="GO:0008094">
    <property type="term" value="F:ATP-dependent activity, acting on DNA"/>
    <property type="evidence" value="ECO:0007669"/>
    <property type="project" value="TreeGrafter"/>
</dbReference>
<dbReference type="PROSITE" id="PS51192">
    <property type="entry name" value="HELICASE_ATP_BIND_1"/>
    <property type="match status" value="1"/>
</dbReference>
<dbReference type="InterPro" id="IPR027417">
    <property type="entry name" value="P-loop_NTPase"/>
</dbReference>
<dbReference type="GO" id="GO:0016787">
    <property type="term" value="F:hydrolase activity"/>
    <property type="evidence" value="ECO:0007669"/>
    <property type="project" value="UniProtKB-KW"/>
</dbReference>
<dbReference type="PROSITE" id="PS50089">
    <property type="entry name" value="ZF_RING_2"/>
    <property type="match status" value="1"/>
</dbReference>
<feature type="domain" description="RING-type" evidence="11">
    <location>
        <begin position="871"/>
        <end position="915"/>
    </location>
</feature>
<evidence type="ECO:0000256" key="6">
    <source>
        <dbReference type="ARBA" id="ARBA00022806"/>
    </source>
</evidence>
<feature type="region of interest" description="Disordered" evidence="10">
    <location>
        <begin position="117"/>
        <end position="145"/>
    </location>
</feature>
<dbReference type="InterPro" id="IPR017907">
    <property type="entry name" value="Znf_RING_CS"/>
</dbReference>
<feature type="compositionally biased region" description="Polar residues" evidence="10">
    <location>
        <begin position="47"/>
        <end position="60"/>
    </location>
</feature>
<dbReference type="GO" id="GO:0005737">
    <property type="term" value="C:cytoplasm"/>
    <property type="evidence" value="ECO:0007669"/>
    <property type="project" value="TreeGrafter"/>
</dbReference>
<keyword evidence="6" id="KW-0347">Helicase</keyword>
<dbReference type="SMART" id="SM00487">
    <property type="entry name" value="DEXDc"/>
    <property type="match status" value="1"/>
</dbReference>
<dbReference type="Gene3D" id="3.40.50.300">
    <property type="entry name" value="P-loop containing nucleotide triphosphate hydrolases"/>
    <property type="match status" value="1"/>
</dbReference>
<evidence type="ECO:0000256" key="8">
    <source>
        <dbReference type="ARBA" id="ARBA00022840"/>
    </source>
</evidence>
<dbReference type="PANTHER" id="PTHR45626">
    <property type="entry name" value="TRANSCRIPTION TERMINATION FACTOR 2-RELATED"/>
    <property type="match status" value="1"/>
</dbReference>
<dbReference type="GO" id="GO:0005634">
    <property type="term" value="C:nucleus"/>
    <property type="evidence" value="ECO:0007669"/>
    <property type="project" value="TreeGrafter"/>
</dbReference>
<protein>
    <recommendedName>
        <fullName evidence="16">DNA repair protein RAD5</fullName>
    </recommendedName>
</protein>
<dbReference type="Pfam" id="PF13639">
    <property type="entry name" value="zf-RING_2"/>
    <property type="match status" value="1"/>
</dbReference>
<dbReference type="InterPro" id="IPR050628">
    <property type="entry name" value="SNF2_RAD54_helicase_TF"/>
</dbReference>
<dbReference type="Pfam" id="PF00176">
    <property type="entry name" value="SNF2-rel_dom"/>
    <property type="match status" value="1"/>
</dbReference>
<dbReference type="AlphaFoldDB" id="A0A507BY51"/>
<keyword evidence="7" id="KW-0862">Zinc</keyword>
<evidence type="ECO:0000256" key="7">
    <source>
        <dbReference type="ARBA" id="ARBA00022833"/>
    </source>
</evidence>
<dbReference type="PANTHER" id="PTHR45626:SF16">
    <property type="entry name" value="ATP-DEPENDENT HELICASE ULS1"/>
    <property type="match status" value="1"/>
</dbReference>